<dbReference type="InterPro" id="IPR011250">
    <property type="entry name" value="OMP/PagP_B-barrel"/>
</dbReference>
<comment type="caution">
    <text evidence="2">The sequence shown here is derived from an EMBL/GenBank/DDBJ whole genome shotgun (WGS) entry which is preliminary data.</text>
</comment>
<dbReference type="Gene3D" id="2.40.160.20">
    <property type="match status" value="1"/>
</dbReference>
<dbReference type="Proteomes" id="UP000028547">
    <property type="component" value="Unassembled WGS sequence"/>
</dbReference>
<keyword evidence="1" id="KW-0732">Signal</keyword>
<evidence type="ECO:0000256" key="1">
    <source>
        <dbReference type="SAM" id="SignalP"/>
    </source>
</evidence>
<evidence type="ECO:0008006" key="4">
    <source>
        <dbReference type="Google" id="ProtNLM"/>
    </source>
</evidence>
<evidence type="ECO:0000313" key="2">
    <source>
        <dbReference type="EMBL" id="KFA88316.1"/>
    </source>
</evidence>
<feature type="chain" id="PRO_5001781225" description="Outer membrane protein beta-barrel domain-containing protein" evidence="1">
    <location>
        <begin position="19"/>
        <end position="229"/>
    </location>
</feature>
<gene>
    <name evidence="2" type="ORF">Q664_42005</name>
</gene>
<proteinExistence type="predicted"/>
<reference evidence="2 3" key="1">
    <citation type="submission" date="2014-07" db="EMBL/GenBank/DDBJ databases">
        <title>Draft Genome Sequence of Gephyronic Acid Producer, Cystobacter violaceus Strain Cb vi76.</title>
        <authorList>
            <person name="Stevens D.C."/>
            <person name="Young J."/>
            <person name="Carmichael R."/>
            <person name="Tan J."/>
            <person name="Taylor R.E."/>
        </authorList>
    </citation>
    <scope>NUCLEOTIDE SEQUENCE [LARGE SCALE GENOMIC DNA]</scope>
    <source>
        <strain evidence="2 3">Cb vi76</strain>
    </source>
</reference>
<dbReference type="SUPFAM" id="SSF56925">
    <property type="entry name" value="OMPA-like"/>
    <property type="match status" value="1"/>
</dbReference>
<dbReference type="EMBL" id="JPMI01000296">
    <property type="protein sequence ID" value="KFA88316.1"/>
    <property type="molecule type" value="Genomic_DNA"/>
</dbReference>
<dbReference type="AlphaFoldDB" id="A0A084SIN1"/>
<protein>
    <recommendedName>
        <fullName evidence="4">Outer membrane protein beta-barrel domain-containing protein</fullName>
    </recommendedName>
</protein>
<organism evidence="2 3">
    <name type="scientific">Archangium violaceum Cb vi76</name>
    <dbReference type="NCBI Taxonomy" id="1406225"/>
    <lineage>
        <taxon>Bacteria</taxon>
        <taxon>Pseudomonadati</taxon>
        <taxon>Myxococcota</taxon>
        <taxon>Myxococcia</taxon>
        <taxon>Myxococcales</taxon>
        <taxon>Cystobacterineae</taxon>
        <taxon>Archangiaceae</taxon>
        <taxon>Archangium</taxon>
    </lineage>
</organism>
<sequence>MRRLLPLAVLLAAASASAQDEELMPLNGVGRMSIEAGWRHTSNGTFYDSFYSLPAYLGVQRAPESPGGPFLAGSFAYSVTEFLELGIDLFATGEQLRFTGAPTITNITYGALVGLRLQTLLDILTPEGVVPFVGIQTGPTLVYSVAEGVGSRELFTQAWAGTVGATFRFNAQWGLTAEYRLAFARGQSVFNNKAEFKGLSSYNAGGNWFALGVTYFFASDPSRPFSTLP</sequence>
<evidence type="ECO:0000313" key="3">
    <source>
        <dbReference type="Proteomes" id="UP000028547"/>
    </source>
</evidence>
<feature type="signal peptide" evidence="1">
    <location>
        <begin position="1"/>
        <end position="18"/>
    </location>
</feature>
<accession>A0A084SIN1</accession>
<name>A0A084SIN1_9BACT</name>
<dbReference type="RefSeq" id="WP_043409149.1">
    <property type="nucleotide sequence ID" value="NZ_JPMI01000296.1"/>
</dbReference>